<dbReference type="EMBL" id="LN847049">
    <property type="protein sequence ID" value="CRI42594.1"/>
    <property type="molecule type" value="Genomic_DNA"/>
</dbReference>
<sequence length="218" mass="23823">MLGSLPCYPGAGNIEEYKNRYFYCQLCAEVVSPYVVPVIVVDVQGAPPTGILQVLRCKQHKFQGLPVHGPITSLWALEPVGKGAPQLESAMYELCSQVRNFDICSIVSWVFGGLCIFAGLIVGVMVEAPLIAGLSAWVIPCIIGGVGAILCLFAILMAYLGRGRVREWLNLSHEYIPQCHCRQIQAHSQNYSVITEYPATCALSQPITKLPNGSRRDN</sequence>
<evidence type="ECO:0000256" key="1">
    <source>
        <dbReference type="SAM" id="Phobius"/>
    </source>
</evidence>
<accession>A0A0F7WW43</accession>
<keyword evidence="1" id="KW-0812">Transmembrane</keyword>
<evidence type="ECO:0000313" key="2">
    <source>
        <dbReference type="EMBL" id="CRI42594.1"/>
    </source>
</evidence>
<feature type="transmembrane region" description="Helical" evidence="1">
    <location>
        <begin position="106"/>
        <end position="125"/>
    </location>
</feature>
<feature type="transmembrane region" description="Helical" evidence="1">
    <location>
        <begin position="137"/>
        <end position="160"/>
    </location>
</feature>
<keyword evidence="1" id="KW-1133">Transmembrane helix</keyword>
<keyword evidence="1" id="KW-0472">Membrane</keyword>
<protein>
    <submittedName>
        <fullName evidence="2">Uncharacterized protein</fullName>
    </submittedName>
</protein>
<dbReference type="AlphaFoldDB" id="A0A0F7WW43"/>
<name>A0A0F7WW43_CHLPN</name>
<reference evidence="2" key="1">
    <citation type="submission" date="2015-05" db="EMBL/GenBank/DDBJ databases">
        <authorList>
            <person name="Rattei Thomas"/>
        </authorList>
    </citation>
    <scope>NUCLEOTIDE SEQUENCE</scope>
    <source>
        <strain evidence="2">DC9</strain>
    </source>
</reference>
<gene>
    <name evidence="2" type="ORF">BN1224_DC9_BS_00770</name>
</gene>
<proteinExistence type="predicted"/>
<organism evidence="2">
    <name type="scientific">Chlamydia pneumoniae</name>
    <name type="common">Chlamydophila pneumoniae</name>
    <dbReference type="NCBI Taxonomy" id="83558"/>
    <lineage>
        <taxon>Bacteria</taxon>
        <taxon>Pseudomonadati</taxon>
        <taxon>Chlamydiota</taxon>
        <taxon>Chlamydiia</taxon>
        <taxon>Chlamydiales</taxon>
        <taxon>Chlamydiaceae</taxon>
        <taxon>Chlamydia/Chlamydophila group</taxon>
        <taxon>Chlamydia</taxon>
    </lineage>
</organism>